<feature type="region of interest" description="Disordered" evidence="1">
    <location>
        <begin position="1"/>
        <end position="22"/>
    </location>
</feature>
<protein>
    <submittedName>
        <fullName evidence="2">Uncharacterized protein</fullName>
    </submittedName>
</protein>
<dbReference type="AlphaFoldDB" id="A0A2I0K941"/>
<gene>
    <name evidence="2" type="ORF">CRG98_014523</name>
</gene>
<evidence type="ECO:0000313" key="2">
    <source>
        <dbReference type="EMBL" id="PKI65054.1"/>
    </source>
</evidence>
<keyword evidence="3" id="KW-1185">Reference proteome</keyword>
<feature type="compositionally biased region" description="Basic and acidic residues" evidence="1">
    <location>
        <begin position="122"/>
        <end position="135"/>
    </location>
</feature>
<accession>A0A2I0K941</accession>
<feature type="compositionally biased region" description="Low complexity" evidence="1">
    <location>
        <begin position="77"/>
        <end position="91"/>
    </location>
</feature>
<sequence>MKFESGSESLAHSWFDPPPSSVEKKAHLKNGLRFCVPTWAHTTTVPVCRVQPKDTQCRGRAVEQGWRSTSFEVELTSSSSEVGEGSTIEGSRVTGWRLQSRGRGRGRTVEVTQVRSPSSRCCRPEQRKDSDGGFI</sequence>
<comment type="caution">
    <text evidence="2">The sequence shown here is derived from an EMBL/GenBank/DDBJ whole genome shotgun (WGS) entry which is preliminary data.</text>
</comment>
<reference evidence="2 3" key="1">
    <citation type="submission" date="2017-11" db="EMBL/GenBank/DDBJ databases">
        <title>De-novo sequencing of pomegranate (Punica granatum L.) genome.</title>
        <authorList>
            <person name="Akparov Z."/>
            <person name="Amiraslanov A."/>
            <person name="Hajiyeva S."/>
            <person name="Abbasov M."/>
            <person name="Kaur K."/>
            <person name="Hamwieh A."/>
            <person name="Solovyev V."/>
            <person name="Salamov A."/>
            <person name="Braich B."/>
            <person name="Kosarev P."/>
            <person name="Mahmoud A."/>
            <person name="Hajiyev E."/>
            <person name="Babayeva S."/>
            <person name="Izzatullayeva V."/>
            <person name="Mammadov A."/>
            <person name="Mammadov A."/>
            <person name="Sharifova S."/>
            <person name="Ojaghi J."/>
            <person name="Eynullazada K."/>
            <person name="Bayramov B."/>
            <person name="Abdulazimova A."/>
            <person name="Shahmuradov I."/>
        </authorList>
    </citation>
    <scope>NUCLEOTIDE SEQUENCE [LARGE SCALE GENOMIC DNA]</scope>
    <source>
        <strain evidence="3">cv. AG2017</strain>
        <tissue evidence="2">Leaf</tissue>
    </source>
</reference>
<dbReference type="Proteomes" id="UP000233551">
    <property type="component" value="Unassembled WGS sequence"/>
</dbReference>
<evidence type="ECO:0000313" key="3">
    <source>
        <dbReference type="Proteomes" id="UP000233551"/>
    </source>
</evidence>
<name>A0A2I0K941_PUNGR</name>
<feature type="compositionally biased region" description="Polar residues" evidence="1">
    <location>
        <begin position="110"/>
        <end position="119"/>
    </location>
</feature>
<organism evidence="2 3">
    <name type="scientific">Punica granatum</name>
    <name type="common">Pomegranate</name>
    <dbReference type="NCBI Taxonomy" id="22663"/>
    <lineage>
        <taxon>Eukaryota</taxon>
        <taxon>Viridiplantae</taxon>
        <taxon>Streptophyta</taxon>
        <taxon>Embryophyta</taxon>
        <taxon>Tracheophyta</taxon>
        <taxon>Spermatophyta</taxon>
        <taxon>Magnoliopsida</taxon>
        <taxon>eudicotyledons</taxon>
        <taxon>Gunneridae</taxon>
        <taxon>Pentapetalae</taxon>
        <taxon>rosids</taxon>
        <taxon>malvids</taxon>
        <taxon>Myrtales</taxon>
        <taxon>Lythraceae</taxon>
        <taxon>Punica</taxon>
    </lineage>
</organism>
<feature type="region of interest" description="Disordered" evidence="1">
    <location>
        <begin position="77"/>
        <end position="135"/>
    </location>
</feature>
<dbReference type="EMBL" id="PGOL01000770">
    <property type="protein sequence ID" value="PKI65054.1"/>
    <property type="molecule type" value="Genomic_DNA"/>
</dbReference>
<evidence type="ECO:0000256" key="1">
    <source>
        <dbReference type="SAM" id="MobiDB-lite"/>
    </source>
</evidence>
<feature type="compositionally biased region" description="Polar residues" evidence="1">
    <location>
        <begin position="1"/>
        <end position="10"/>
    </location>
</feature>
<proteinExistence type="predicted"/>